<dbReference type="EC" id="5.2.1.8" evidence="3"/>
<dbReference type="PROSITE" id="PS01096">
    <property type="entry name" value="PPIC_PPIASE_1"/>
    <property type="match status" value="1"/>
</dbReference>
<dbReference type="PANTHER" id="PTHR47245:SF2">
    <property type="entry name" value="PEPTIDYL-PROLYL CIS-TRANS ISOMERASE HP_0175-RELATED"/>
    <property type="match status" value="1"/>
</dbReference>
<evidence type="ECO:0000256" key="4">
    <source>
        <dbReference type="ARBA" id="ARBA00018370"/>
    </source>
</evidence>
<dbReference type="InterPro" id="IPR023058">
    <property type="entry name" value="PPIase_PpiC_CS"/>
</dbReference>
<comment type="caution">
    <text evidence="12">The sequence shown here is derived from an EMBL/GenBank/DDBJ whole genome shotgun (WGS) entry which is preliminary data.</text>
</comment>
<evidence type="ECO:0000256" key="6">
    <source>
        <dbReference type="ARBA" id="ARBA00030642"/>
    </source>
</evidence>
<dbReference type="InterPro" id="IPR046357">
    <property type="entry name" value="PPIase_dom_sf"/>
</dbReference>
<keyword evidence="13" id="KW-1185">Reference proteome</keyword>
<sequence>MTKPTHLLRASALALALAMPGLASAQAPASKASEAKAPEAKASEAKAAETPAPAPIAPDTVVAKVNGQPITGGDLAVASDDPALSLPGVDEAQKQGLLVDYLVDLKVGAQAAEAAKVADTADFKRKLAYFRDKLLLDEYLEREAKKAATPEAARAVYDQSVKLMKPEEEVHARHILVDNEAEAKKIAARIKGGEDFGKVAAEASKDPGSKTEGGDLGWFTKERMVKEFADAAFKLPVGQVSDPIKTQFGWHVIKVEEKRVKPLPTFDELKEQIDQHLIRKAQQDLILKLRQDAKIERTSAAPPSPSEAKPEAAEPKKP</sequence>
<dbReference type="GO" id="GO:0003755">
    <property type="term" value="F:peptidyl-prolyl cis-trans isomerase activity"/>
    <property type="evidence" value="ECO:0007669"/>
    <property type="project" value="UniProtKB-KW"/>
</dbReference>
<accession>A0AAV4ZWP7</accession>
<proteinExistence type="inferred from homology"/>
<reference evidence="12" key="2">
    <citation type="submission" date="2021-08" db="EMBL/GenBank/DDBJ databases">
        <authorList>
            <person name="Tani A."/>
            <person name="Ola A."/>
            <person name="Ogura Y."/>
            <person name="Katsura K."/>
            <person name="Hayashi T."/>
        </authorList>
    </citation>
    <scope>NUCLEOTIDE SEQUENCE</scope>
    <source>
        <strain evidence="12">DSM 16372</strain>
    </source>
</reference>
<evidence type="ECO:0000256" key="1">
    <source>
        <dbReference type="ARBA" id="ARBA00000971"/>
    </source>
</evidence>
<keyword evidence="10" id="KW-0732">Signal</keyword>
<evidence type="ECO:0000256" key="2">
    <source>
        <dbReference type="ARBA" id="ARBA00007656"/>
    </source>
</evidence>
<keyword evidence="8" id="KW-0413">Isomerase</keyword>
<evidence type="ECO:0000313" key="13">
    <source>
        <dbReference type="Proteomes" id="UP001055247"/>
    </source>
</evidence>
<feature type="region of interest" description="Disordered" evidence="9">
    <location>
        <begin position="29"/>
        <end position="55"/>
    </location>
</feature>
<comment type="similarity">
    <text evidence="2">Belongs to the PpiC/parvulin rotamase family.</text>
</comment>
<name>A0AAV4ZWP7_9HYPH</name>
<dbReference type="Pfam" id="PF13616">
    <property type="entry name" value="Rotamase_3"/>
    <property type="match status" value="1"/>
</dbReference>
<feature type="signal peptide" evidence="10">
    <location>
        <begin position="1"/>
        <end position="25"/>
    </location>
</feature>
<protein>
    <recommendedName>
        <fullName evidence="4">Parvulin-like PPIase</fullName>
        <ecNumber evidence="3">5.2.1.8</ecNumber>
    </recommendedName>
    <alternativeName>
        <fullName evidence="6">Peptidyl-prolyl cis-trans isomerase plp</fullName>
    </alternativeName>
    <alternativeName>
        <fullName evidence="7">Rotamase plp</fullName>
    </alternativeName>
</protein>
<feature type="compositionally biased region" description="Basic and acidic residues" evidence="9">
    <location>
        <begin position="33"/>
        <end position="47"/>
    </location>
</feature>
<dbReference type="PANTHER" id="PTHR47245">
    <property type="entry name" value="PEPTIDYLPROLYL ISOMERASE"/>
    <property type="match status" value="1"/>
</dbReference>
<evidence type="ECO:0000256" key="7">
    <source>
        <dbReference type="ARBA" id="ARBA00031484"/>
    </source>
</evidence>
<reference evidence="12" key="1">
    <citation type="journal article" date="2016" name="Front. Microbiol.">
        <title>Genome Sequence of the Piezophilic, Mesophilic Sulfate-Reducing Bacterium Desulfovibrio indicus J2T.</title>
        <authorList>
            <person name="Cao J."/>
            <person name="Maignien L."/>
            <person name="Shao Z."/>
            <person name="Alain K."/>
            <person name="Jebbar M."/>
        </authorList>
    </citation>
    <scope>NUCLEOTIDE SEQUENCE</scope>
    <source>
        <strain evidence="12">DSM 16372</strain>
    </source>
</reference>
<dbReference type="AlphaFoldDB" id="A0AAV4ZWP7"/>
<feature type="region of interest" description="Disordered" evidence="9">
    <location>
        <begin position="296"/>
        <end position="318"/>
    </location>
</feature>
<evidence type="ECO:0000256" key="9">
    <source>
        <dbReference type="SAM" id="MobiDB-lite"/>
    </source>
</evidence>
<dbReference type="PROSITE" id="PS50198">
    <property type="entry name" value="PPIC_PPIASE_2"/>
    <property type="match status" value="1"/>
</dbReference>
<keyword evidence="5 8" id="KW-0697">Rotamase</keyword>
<evidence type="ECO:0000256" key="8">
    <source>
        <dbReference type="PROSITE-ProRule" id="PRU00278"/>
    </source>
</evidence>
<dbReference type="Gene3D" id="3.10.50.40">
    <property type="match status" value="1"/>
</dbReference>
<evidence type="ECO:0000313" key="12">
    <source>
        <dbReference type="EMBL" id="GJD92234.1"/>
    </source>
</evidence>
<dbReference type="InterPro" id="IPR000297">
    <property type="entry name" value="PPIase_PpiC"/>
</dbReference>
<gene>
    <name evidence="12" type="primary">prsA_1</name>
    <name evidence="12" type="ORF">BHAOGJBA_5787</name>
</gene>
<feature type="chain" id="PRO_5043752842" description="Parvulin-like PPIase" evidence="10">
    <location>
        <begin position="26"/>
        <end position="318"/>
    </location>
</feature>
<dbReference type="Proteomes" id="UP001055247">
    <property type="component" value="Unassembled WGS sequence"/>
</dbReference>
<evidence type="ECO:0000256" key="5">
    <source>
        <dbReference type="ARBA" id="ARBA00023110"/>
    </source>
</evidence>
<dbReference type="SUPFAM" id="SSF54534">
    <property type="entry name" value="FKBP-like"/>
    <property type="match status" value="1"/>
</dbReference>
<dbReference type="EMBL" id="BPQO01000039">
    <property type="protein sequence ID" value="GJD92234.1"/>
    <property type="molecule type" value="Genomic_DNA"/>
</dbReference>
<dbReference type="InterPro" id="IPR027304">
    <property type="entry name" value="Trigger_fact/SurA_dom_sf"/>
</dbReference>
<organism evidence="12 13">
    <name type="scientific">Methylobacterium hispanicum</name>
    <dbReference type="NCBI Taxonomy" id="270350"/>
    <lineage>
        <taxon>Bacteria</taxon>
        <taxon>Pseudomonadati</taxon>
        <taxon>Pseudomonadota</taxon>
        <taxon>Alphaproteobacteria</taxon>
        <taxon>Hyphomicrobiales</taxon>
        <taxon>Methylobacteriaceae</taxon>
        <taxon>Methylobacterium</taxon>
    </lineage>
</organism>
<comment type="catalytic activity">
    <reaction evidence="1">
        <text>[protein]-peptidylproline (omega=180) = [protein]-peptidylproline (omega=0)</text>
        <dbReference type="Rhea" id="RHEA:16237"/>
        <dbReference type="Rhea" id="RHEA-COMP:10747"/>
        <dbReference type="Rhea" id="RHEA-COMP:10748"/>
        <dbReference type="ChEBI" id="CHEBI:83833"/>
        <dbReference type="ChEBI" id="CHEBI:83834"/>
        <dbReference type="EC" id="5.2.1.8"/>
    </reaction>
</comment>
<dbReference type="SUPFAM" id="SSF109998">
    <property type="entry name" value="Triger factor/SurA peptide-binding domain-like"/>
    <property type="match status" value="1"/>
</dbReference>
<dbReference type="RefSeq" id="WP_066919508.1">
    <property type="nucleotide sequence ID" value="NZ_BPQO01000039.1"/>
</dbReference>
<evidence type="ECO:0000256" key="3">
    <source>
        <dbReference type="ARBA" id="ARBA00013194"/>
    </source>
</evidence>
<evidence type="ECO:0000256" key="10">
    <source>
        <dbReference type="SAM" id="SignalP"/>
    </source>
</evidence>
<dbReference type="InterPro" id="IPR050245">
    <property type="entry name" value="PrsA_foldase"/>
</dbReference>
<feature type="domain" description="PpiC" evidence="11">
    <location>
        <begin position="167"/>
        <end position="257"/>
    </location>
</feature>
<evidence type="ECO:0000259" key="11">
    <source>
        <dbReference type="PROSITE" id="PS50198"/>
    </source>
</evidence>
<feature type="compositionally biased region" description="Basic and acidic residues" evidence="9">
    <location>
        <begin position="308"/>
        <end position="318"/>
    </location>
</feature>